<organism evidence="10 11">
    <name type="scientific">Bifidobacterium tibiigranuli</name>
    <dbReference type="NCBI Taxonomy" id="2172043"/>
    <lineage>
        <taxon>Bacteria</taxon>
        <taxon>Bacillati</taxon>
        <taxon>Actinomycetota</taxon>
        <taxon>Actinomycetes</taxon>
        <taxon>Bifidobacteriales</taxon>
        <taxon>Bifidobacteriaceae</taxon>
        <taxon>Bifidobacterium</taxon>
    </lineage>
</organism>
<evidence type="ECO:0000256" key="6">
    <source>
        <dbReference type="ARBA" id="ARBA00022989"/>
    </source>
</evidence>
<feature type="transmembrane region" description="Helical" evidence="8">
    <location>
        <begin position="94"/>
        <end position="114"/>
    </location>
</feature>
<keyword evidence="6 8" id="KW-1133">Transmembrane helix</keyword>
<evidence type="ECO:0000313" key="11">
    <source>
        <dbReference type="Proteomes" id="UP000325415"/>
    </source>
</evidence>
<evidence type="ECO:0000256" key="7">
    <source>
        <dbReference type="ARBA" id="ARBA00023136"/>
    </source>
</evidence>
<dbReference type="RefSeq" id="WP_152580810.1">
    <property type="nucleotide sequence ID" value="NZ_JAKVIV010000002.1"/>
</dbReference>
<evidence type="ECO:0000256" key="4">
    <source>
        <dbReference type="ARBA" id="ARBA00022692"/>
    </source>
</evidence>
<dbReference type="NCBIfam" id="TIGR01726">
    <property type="entry name" value="HEQRo_perm_3TM"/>
    <property type="match status" value="1"/>
</dbReference>
<dbReference type="GO" id="GO:0006865">
    <property type="term" value="P:amino acid transport"/>
    <property type="evidence" value="ECO:0007669"/>
    <property type="project" value="UniProtKB-KW"/>
</dbReference>
<keyword evidence="4 8" id="KW-0812">Transmembrane</keyword>
<dbReference type="PANTHER" id="PTHR30614">
    <property type="entry name" value="MEMBRANE COMPONENT OF AMINO ACID ABC TRANSPORTER"/>
    <property type="match status" value="1"/>
</dbReference>
<feature type="domain" description="ABC transmembrane type-1" evidence="9">
    <location>
        <begin position="23"/>
        <end position="223"/>
    </location>
</feature>
<dbReference type="AlphaFoldDB" id="A0A5N6S1E2"/>
<dbReference type="InterPro" id="IPR035906">
    <property type="entry name" value="MetI-like_sf"/>
</dbReference>
<dbReference type="SUPFAM" id="SSF161098">
    <property type="entry name" value="MetI-like"/>
    <property type="match status" value="1"/>
</dbReference>
<dbReference type="InterPro" id="IPR000515">
    <property type="entry name" value="MetI-like"/>
</dbReference>
<dbReference type="Gene3D" id="1.10.3720.10">
    <property type="entry name" value="MetI-like"/>
    <property type="match status" value="1"/>
</dbReference>
<keyword evidence="11" id="KW-1185">Reference proteome</keyword>
<accession>A0A5N6S1E2</accession>
<feature type="transmembrane region" description="Helical" evidence="8">
    <location>
        <begin position="178"/>
        <end position="198"/>
    </location>
</feature>
<protein>
    <submittedName>
        <fullName evidence="10">Amino acid ABC transporter permease</fullName>
    </submittedName>
</protein>
<comment type="subcellular location">
    <subcellularLocation>
        <location evidence="1 8">Cell membrane</location>
        <topology evidence="1 8">Multi-pass membrane protein</topology>
    </subcellularLocation>
</comment>
<feature type="transmembrane region" description="Helical" evidence="8">
    <location>
        <begin position="59"/>
        <end position="82"/>
    </location>
</feature>
<keyword evidence="2 8" id="KW-0813">Transport</keyword>
<comment type="similarity">
    <text evidence="8">Belongs to the binding-protein-dependent transport system permease family.</text>
</comment>
<evidence type="ECO:0000259" key="9">
    <source>
        <dbReference type="PROSITE" id="PS50928"/>
    </source>
</evidence>
<dbReference type="EMBL" id="QDAG01000005">
    <property type="protein sequence ID" value="KAE8128456.1"/>
    <property type="molecule type" value="Genomic_DNA"/>
</dbReference>
<comment type="caution">
    <text evidence="10">The sequence shown here is derived from an EMBL/GenBank/DDBJ whole genome shotgun (WGS) entry which is preliminary data.</text>
</comment>
<dbReference type="Proteomes" id="UP000325415">
    <property type="component" value="Unassembled WGS sequence"/>
</dbReference>
<name>A0A5N6S1E2_9BIFI</name>
<dbReference type="GO" id="GO:0043190">
    <property type="term" value="C:ATP-binding cassette (ABC) transporter complex"/>
    <property type="evidence" value="ECO:0007669"/>
    <property type="project" value="InterPro"/>
</dbReference>
<dbReference type="PROSITE" id="PS50928">
    <property type="entry name" value="ABC_TM1"/>
    <property type="match status" value="1"/>
</dbReference>
<keyword evidence="7 8" id="KW-0472">Membrane</keyword>
<dbReference type="PANTHER" id="PTHR30614:SF0">
    <property type="entry name" value="L-CYSTINE TRANSPORT SYSTEM PERMEASE PROTEIN TCYL"/>
    <property type="match status" value="1"/>
</dbReference>
<gene>
    <name evidence="10" type="ORF">DDE84_06130</name>
</gene>
<reference evidence="10 11" key="1">
    <citation type="submission" date="2018-04" db="EMBL/GenBank/DDBJ databases">
        <authorList>
            <person name="Eckel V.P."/>
            <person name="Vogel R.F."/>
        </authorList>
    </citation>
    <scope>NUCLEOTIDE SEQUENCE [LARGE SCALE GENOMIC DNA]</scope>
    <source>
        <strain evidence="11">TMW 2.1764</strain>
    </source>
</reference>
<proteinExistence type="inferred from homology"/>
<feature type="transmembrane region" description="Helical" evidence="8">
    <location>
        <begin position="20"/>
        <end position="47"/>
    </location>
</feature>
<feature type="transmembrane region" description="Helical" evidence="8">
    <location>
        <begin position="204"/>
        <end position="222"/>
    </location>
</feature>
<keyword evidence="5" id="KW-0029">Amino-acid transport</keyword>
<evidence type="ECO:0000256" key="2">
    <source>
        <dbReference type="ARBA" id="ARBA00022448"/>
    </source>
</evidence>
<evidence type="ECO:0000256" key="1">
    <source>
        <dbReference type="ARBA" id="ARBA00004651"/>
    </source>
</evidence>
<keyword evidence="3" id="KW-1003">Cell membrane</keyword>
<sequence>MRFDWAFLWQSLFHPSPVYLAGLGMTVVISILAMALGVVLGLVLALMRLSHSRVLSTISAVYVWIMQGIPLLVVLVVIYLGLAAANIYKFQDVHALGLVVAGSVSAAIVGLTMNNGAYVSEIIRSAITAVPEGQAEASKALGHTGFSSMRYIILPQAVRTMIPPLGNQFNTLMKNTSLLSIIGVSELFLVTQSVSSATFKTFEIFLVTGVYYLLLTTVWTIVQNEIECHLSRQLGIPAQSMLHKAFSSILSVFSRKSATNAPGLAVKRSELSESKEA</sequence>
<dbReference type="InterPro" id="IPR043429">
    <property type="entry name" value="ArtM/GltK/GlnP/TcyL/YhdX-like"/>
</dbReference>
<evidence type="ECO:0000313" key="10">
    <source>
        <dbReference type="EMBL" id="KAE8128456.1"/>
    </source>
</evidence>
<evidence type="ECO:0000256" key="8">
    <source>
        <dbReference type="RuleBase" id="RU363032"/>
    </source>
</evidence>
<dbReference type="GO" id="GO:0022857">
    <property type="term" value="F:transmembrane transporter activity"/>
    <property type="evidence" value="ECO:0007669"/>
    <property type="project" value="InterPro"/>
</dbReference>
<evidence type="ECO:0000256" key="5">
    <source>
        <dbReference type="ARBA" id="ARBA00022970"/>
    </source>
</evidence>
<dbReference type="Pfam" id="PF00528">
    <property type="entry name" value="BPD_transp_1"/>
    <property type="match status" value="1"/>
</dbReference>
<evidence type="ECO:0000256" key="3">
    <source>
        <dbReference type="ARBA" id="ARBA00022475"/>
    </source>
</evidence>
<dbReference type="CDD" id="cd06261">
    <property type="entry name" value="TM_PBP2"/>
    <property type="match status" value="1"/>
</dbReference>
<dbReference type="OrthoDB" id="92598at2"/>
<dbReference type="GeneID" id="78127259"/>
<dbReference type="InterPro" id="IPR010065">
    <property type="entry name" value="AA_ABC_transptr_permease_3TM"/>
</dbReference>